<proteinExistence type="predicted"/>
<accession>A0A2I9CYG5</accession>
<reference evidence="2" key="1">
    <citation type="submission" date="2018-01" db="EMBL/GenBank/DDBJ databases">
        <title>Draft Genome Sequence of the Radioresistant Bacterium Deinococcus aerius TR0125, Isolated from the Higher Atmosphere above Japan.</title>
        <authorList>
            <person name="Satoh K."/>
            <person name="Arai H."/>
            <person name="Sanzen T."/>
            <person name="Kawaguchi Y."/>
            <person name="Hayashi H."/>
            <person name="Yokobori S."/>
            <person name="Yamagishi A."/>
            <person name="Oono Y."/>
            <person name="Narumi I."/>
        </authorList>
    </citation>
    <scope>NUCLEOTIDE SEQUENCE [LARGE SCALE GENOMIC DNA]</scope>
    <source>
        <strain evidence="2">TR0125</strain>
    </source>
</reference>
<comment type="caution">
    <text evidence="1">The sequence shown here is derived from an EMBL/GenBank/DDBJ whole genome shotgun (WGS) entry which is preliminary data.</text>
</comment>
<dbReference type="EMBL" id="BFAG01000013">
    <property type="protein sequence ID" value="GBF07192.1"/>
    <property type="molecule type" value="Genomic_DNA"/>
</dbReference>
<gene>
    <name evidence="1" type="ORF">DAERI_130022</name>
</gene>
<dbReference type="Proteomes" id="UP000236569">
    <property type="component" value="Unassembled WGS sequence"/>
</dbReference>
<keyword evidence="2" id="KW-1185">Reference proteome</keyword>
<sequence length="44" mass="4770">MRVVMKVTPAPAPQPIKTERPVAQKPREVTVPVMRGGNADFGVI</sequence>
<evidence type="ECO:0000313" key="2">
    <source>
        <dbReference type="Proteomes" id="UP000236569"/>
    </source>
</evidence>
<organism evidence="1 2">
    <name type="scientific">Deinococcus aerius</name>
    <dbReference type="NCBI Taxonomy" id="200253"/>
    <lineage>
        <taxon>Bacteria</taxon>
        <taxon>Thermotogati</taxon>
        <taxon>Deinococcota</taxon>
        <taxon>Deinococci</taxon>
        <taxon>Deinococcales</taxon>
        <taxon>Deinococcaceae</taxon>
        <taxon>Deinococcus</taxon>
    </lineage>
</organism>
<evidence type="ECO:0000313" key="1">
    <source>
        <dbReference type="EMBL" id="GBF07192.1"/>
    </source>
</evidence>
<protein>
    <submittedName>
        <fullName evidence="1">Uncharacterized protein</fullName>
    </submittedName>
</protein>
<dbReference type="RefSeq" id="WP_268806551.1">
    <property type="nucleotide sequence ID" value="NZ_BFAG01000013.1"/>
</dbReference>
<name>A0A2I9CYG5_9DEIO</name>
<dbReference type="AlphaFoldDB" id="A0A2I9CYG5"/>